<dbReference type="InterPro" id="IPR006127">
    <property type="entry name" value="ZnuA-like"/>
</dbReference>
<organism evidence="1 2">
    <name type="scientific">Acholeplasma laidlawii</name>
    <dbReference type="NCBI Taxonomy" id="2148"/>
    <lineage>
        <taxon>Bacteria</taxon>
        <taxon>Bacillati</taxon>
        <taxon>Mycoplasmatota</taxon>
        <taxon>Mollicutes</taxon>
        <taxon>Acholeplasmatales</taxon>
        <taxon>Acholeplasmataceae</taxon>
        <taxon>Acholeplasma</taxon>
    </lineage>
</organism>
<dbReference type="GeneID" id="41339243"/>
<dbReference type="GO" id="GO:0007155">
    <property type="term" value="P:cell adhesion"/>
    <property type="evidence" value="ECO:0007669"/>
    <property type="project" value="InterPro"/>
</dbReference>
<dbReference type="InterPro" id="IPR050492">
    <property type="entry name" value="Bact_metal-bind_prot9"/>
</dbReference>
<protein>
    <submittedName>
        <fullName evidence="1">Zinc ABC transporter substrate-binding protein</fullName>
    </submittedName>
</protein>
<name>A0A553IGZ3_ACHLA</name>
<dbReference type="InterPro" id="IPR006129">
    <property type="entry name" value="AdhesinB"/>
</dbReference>
<dbReference type="Proteomes" id="UP000315938">
    <property type="component" value="Unassembled WGS sequence"/>
</dbReference>
<dbReference type="RefSeq" id="WP_012243041.1">
    <property type="nucleotide sequence ID" value="NZ_JACAOG010000001.1"/>
</dbReference>
<reference evidence="1 2" key="1">
    <citation type="submission" date="2019-07" db="EMBL/GenBank/DDBJ databases">
        <title>Genome sequence of Acholeplasma laidlawii strain with increased resistance to erythromycin.</title>
        <authorList>
            <person name="Medvedeva E.S."/>
            <person name="Baranova N.B."/>
            <person name="Siniagina M.N."/>
            <person name="Mouzykantov A."/>
            <person name="Chernova O.A."/>
            <person name="Chernov V.M."/>
        </authorList>
    </citation>
    <scope>NUCLEOTIDE SEQUENCE [LARGE SCALE GENOMIC DNA]</scope>
    <source>
        <strain evidence="1 2">PG8REry</strain>
    </source>
</reference>
<dbReference type="PROSITE" id="PS51257">
    <property type="entry name" value="PROKAR_LIPOPROTEIN"/>
    <property type="match status" value="1"/>
</dbReference>
<dbReference type="PRINTS" id="PR00691">
    <property type="entry name" value="ADHESINB"/>
</dbReference>
<dbReference type="PANTHER" id="PTHR42953">
    <property type="entry name" value="HIGH-AFFINITY ZINC UPTAKE SYSTEM PROTEIN ZNUA-RELATED"/>
    <property type="match status" value="1"/>
</dbReference>
<evidence type="ECO:0000313" key="1">
    <source>
        <dbReference type="EMBL" id="TRX99475.1"/>
    </source>
</evidence>
<evidence type="ECO:0000313" key="2">
    <source>
        <dbReference type="Proteomes" id="UP000315938"/>
    </source>
</evidence>
<dbReference type="SUPFAM" id="SSF53807">
    <property type="entry name" value="Helical backbone' metal receptor"/>
    <property type="match status" value="1"/>
</dbReference>
<sequence>MKKLFVTLFILSPLLILYACGSSYHYDIVVSDYFTYDIVKQVTGDELTIKTLQPIHMDYHTYEPSSSDLVDLKKSDIFIYTSINASPWLVSENNVSSVIGDGAFTSFEVLLNLEVTHDEETWHDHEEDMHDDHDHGFDFISNPFYVATIVQNLSDYLGELYPELKQVFDENAHDYYDKLTNLITPYHDSRETLVPLDVYFIGHNALNGFSEAFNLNIIALDENVSPNTEATSAQVLAFVSALKNNGITTMYMEETPDQTTVNYIKAQIPNIEILELHTFHKISKEDYKNNIGYYELIERNINHLEMAN</sequence>
<dbReference type="GO" id="GO:0030001">
    <property type="term" value="P:metal ion transport"/>
    <property type="evidence" value="ECO:0007669"/>
    <property type="project" value="InterPro"/>
</dbReference>
<dbReference type="Pfam" id="PF01297">
    <property type="entry name" value="ZnuA"/>
    <property type="match status" value="1"/>
</dbReference>
<dbReference type="GO" id="GO:0046872">
    <property type="term" value="F:metal ion binding"/>
    <property type="evidence" value="ECO:0007669"/>
    <property type="project" value="InterPro"/>
</dbReference>
<dbReference type="Gene3D" id="3.40.50.1980">
    <property type="entry name" value="Nitrogenase molybdenum iron protein domain"/>
    <property type="match status" value="2"/>
</dbReference>
<dbReference type="OMA" id="GNPHLHF"/>
<accession>A0A553IGZ3</accession>
<proteinExistence type="predicted"/>
<gene>
    <name evidence="1" type="ORF">FNV44_00100</name>
</gene>
<comment type="caution">
    <text evidence="1">The sequence shown here is derived from an EMBL/GenBank/DDBJ whole genome shotgun (WGS) entry which is preliminary data.</text>
</comment>
<dbReference type="AlphaFoldDB" id="A0A553IGZ3"/>
<dbReference type="EMBL" id="VKID01000001">
    <property type="protein sequence ID" value="TRX99475.1"/>
    <property type="molecule type" value="Genomic_DNA"/>
</dbReference>